<dbReference type="InterPro" id="IPR036049">
    <property type="entry name" value="Ribosomal_uL29_sf"/>
</dbReference>
<organism evidence="7 8">
    <name type="scientific">Mycoplasma amphoriforme A39</name>
    <dbReference type="NCBI Taxonomy" id="572419"/>
    <lineage>
        <taxon>Bacteria</taxon>
        <taxon>Bacillati</taxon>
        <taxon>Mycoplasmatota</taxon>
        <taxon>Mollicutes</taxon>
        <taxon>Mycoplasmataceae</taxon>
        <taxon>Mycoplasma</taxon>
    </lineage>
</organism>
<dbReference type="GO" id="GO:0022625">
    <property type="term" value="C:cytosolic large ribosomal subunit"/>
    <property type="evidence" value="ECO:0007669"/>
    <property type="project" value="TreeGrafter"/>
</dbReference>
<evidence type="ECO:0000313" key="8">
    <source>
        <dbReference type="Proteomes" id="UP000261764"/>
    </source>
</evidence>
<name>A0A292IGT6_9MOLU</name>
<dbReference type="NCBIfam" id="TIGR00012">
    <property type="entry name" value="L29"/>
    <property type="match status" value="1"/>
</dbReference>
<feature type="compositionally biased region" description="Basic residues" evidence="6">
    <location>
        <begin position="145"/>
        <end position="158"/>
    </location>
</feature>
<feature type="region of interest" description="Disordered" evidence="6">
    <location>
        <begin position="129"/>
        <end position="158"/>
    </location>
</feature>
<evidence type="ECO:0000256" key="1">
    <source>
        <dbReference type="ARBA" id="ARBA00009254"/>
    </source>
</evidence>
<dbReference type="InterPro" id="IPR018254">
    <property type="entry name" value="Ribosomal_uL29_CS"/>
</dbReference>
<dbReference type="AlphaFoldDB" id="A0A292IGT6"/>
<evidence type="ECO:0000256" key="5">
    <source>
        <dbReference type="HAMAP-Rule" id="MF_00374"/>
    </source>
</evidence>
<accession>A0A292IGT6</accession>
<keyword evidence="2 5" id="KW-0689">Ribosomal protein</keyword>
<dbReference type="InterPro" id="IPR001854">
    <property type="entry name" value="Ribosomal_uL29"/>
</dbReference>
<dbReference type="HAMAP" id="MF_00374">
    <property type="entry name" value="Ribosomal_uL29"/>
    <property type="match status" value="1"/>
</dbReference>
<reference evidence="7 8" key="1">
    <citation type="journal article" date="2015" name="Clin. Infect. Dis.">
        <title>Genomic Investigations unmask Mycoplasma amphoriforme, a new respiratory pathogen.</title>
        <authorList>
            <person name="Gillespie S.H."/>
            <person name="Ling C.L."/>
            <person name="Oravcova K."/>
            <person name="Pinheiro M."/>
            <person name="Wells L."/>
            <person name="Bryant J.M."/>
            <person name="McHugh T.D."/>
            <person name="Bebear C."/>
            <person name="Webster D."/>
            <person name="Harris S.R."/>
            <person name="Seth-Smith H.M."/>
            <person name="Thomson N.R."/>
        </authorList>
    </citation>
    <scope>NUCLEOTIDE SEQUENCE [LARGE SCALE GENOMIC DNA]</scope>
    <source>
        <strain evidence="7 8">A39</strain>
    </source>
</reference>
<dbReference type="Pfam" id="PF00831">
    <property type="entry name" value="Ribosomal_L29"/>
    <property type="match status" value="1"/>
</dbReference>
<dbReference type="SUPFAM" id="SSF46561">
    <property type="entry name" value="Ribosomal protein L29 (L29p)"/>
    <property type="match status" value="1"/>
</dbReference>
<dbReference type="GO" id="GO:0003735">
    <property type="term" value="F:structural constituent of ribosome"/>
    <property type="evidence" value="ECO:0007669"/>
    <property type="project" value="InterPro"/>
</dbReference>
<evidence type="ECO:0000256" key="2">
    <source>
        <dbReference type="ARBA" id="ARBA00022980"/>
    </source>
</evidence>
<evidence type="ECO:0000256" key="4">
    <source>
        <dbReference type="ARBA" id="ARBA00035204"/>
    </source>
</evidence>
<dbReference type="KEGG" id="mamp:MAMA39_00180"/>
<dbReference type="PROSITE" id="PS00579">
    <property type="entry name" value="RIBOSOMAL_L29"/>
    <property type="match status" value="1"/>
</dbReference>
<sequence>MNKELRAKTNEALLDLVVKLKGQLLEYRFLLAQGEFKKTHQIKQTRRLIAKIYTILTERKVNINLTNKINSTMLQPKAAQAAAENKLVAKKTLAEKRAEKLAKRVENKAKVAALPKQKIVKTKKPTFAKISHQPKKLSKNDRRMQKAKKVSIRRKVGA</sequence>
<dbReference type="EMBL" id="HG937516">
    <property type="protein sequence ID" value="CDN40144.1"/>
    <property type="molecule type" value="Genomic_DNA"/>
</dbReference>
<dbReference type="Gene3D" id="1.10.287.310">
    <property type="match status" value="1"/>
</dbReference>
<dbReference type="Proteomes" id="UP000261764">
    <property type="component" value="Chromosome I"/>
</dbReference>
<evidence type="ECO:0000313" key="7">
    <source>
        <dbReference type="EMBL" id="CDN40144.1"/>
    </source>
</evidence>
<dbReference type="PANTHER" id="PTHR10916">
    <property type="entry name" value="60S RIBOSOMAL PROTEIN L35/50S RIBOSOMAL PROTEIN L29"/>
    <property type="match status" value="1"/>
</dbReference>
<evidence type="ECO:0000256" key="3">
    <source>
        <dbReference type="ARBA" id="ARBA00023274"/>
    </source>
</evidence>
<keyword evidence="3 5" id="KW-0687">Ribonucleoprotein</keyword>
<keyword evidence="8" id="KW-1185">Reference proteome</keyword>
<dbReference type="PANTHER" id="PTHR10916:SF0">
    <property type="entry name" value="LARGE RIBOSOMAL SUBUNIT PROTEIN UL29C"/>
    <property type="match status" value="1"/>
</dbReference>
<comment type="similarity">
    <text evidence="1 5">Belongs to the universal ribosomal protein uL29 family.</text>
</comment>
<evidence type="ECO:0000256" key="6">
    <source>
        <dbReference type="SAM" id="MobiDB-lite"/>
    </source>
</evidence>
<gene>
    <name evidence="5" type="primary">rpmC</name>
    <name evidence="7" type="ORF">MAMA39_00180</name>
</gene>
<proteinExistence type="inferred from homology"/>
<dbReference type="RefSeq" id="WP_425528236.1">
    <property type="nucleotide sequence ID" value="NZ_HG937516.1"/>
</dbReference>
<dbReference type="GO" id="GO:0006412">
    <property type="term" value="P:translation"/>
    <property type="evidence" value="ECO:0007669"/>
    <property type="project" value="UniProtKB-UniRule"/>
</dbReference>
<protein>
    <recommendedName>
        <fullName evidence="4 5">Large ribosomal subunit protein uL29</fullName>
    </recommendedName>
</protein>
<dbReference type="InterPro" id="IPR050063">
    <property type="entry name" value="Ribosomal_protein_uL29"/>
</dbReference>